<dbReference type="EMBL" id="LJCR01000099">
    <property type="protein sequence ID" value="KPV54181.1"/>
    <property type="molecule type" value="Genomic_DNA"/>
</dbReference>
<reference evidence="10 11" key="1">
    <citation type="submission" date="2015-09" db="EMBL/GenBank/DDBJ databases">
        <title>Draft genome sequence of Kouleothrix aurantiaca JCM 19913.</title>
        <authorList>
            <person name="Hemp J."/>
        </authorList>
    </citation>
    <scope>NUCLEOTIDE SEQUENCE [LARGE SCALE GENOMIC DNA]</scope>
    <source>
        <strain evidence="10 11">COM-B</strain>
    </source>
</reference>
<organism evidence="10 11">
    <name type="scientific">Kouleothrix aurantiaca</name>
    <dbReference type="NCBI Taxonomy" id="186479"/>
    <lineage>
        <taxon>Bacteria</taxon>
        <taxon>Bacillati</taxon>
        <taxon>Chloroflexota</taxon>
        <taxon>Chloroflexia</taxon>
        <taxon>Chloroflexales</taxon>
        <taxon>Roseiflexineae</taxon>
        <taxon>Roseiflexaceae</taxon>
        <taxon>Kouleothrix</taxon>
    </lineage>
</organism>
<dbReference type="Pfam" id="PF01594">
    <property type="entry name" value="AI-2E_transport"/>
    <property type="match status" value="1"/>
</dbReference>
<evidence type="ECO:0000256" key="2">
    <source>
        <dbReference type="ARBA" id="ARBA00009773"/>
    </source>
</evidence>
<dbReference type="PANTHER" id="PTHR21716:SF53">
    <property type="entry name" value="PERMEASE PERM-RELATED"/>
    <property type="match status" value="1"/>
</dbReference>
<evidence type="ECO:0000256" key="4">
    <source>
        <dbReference type="ARBA" id="ARBA00022475"/>
    </source>
</evidence>
<keyword evidence="5 9" id="KW-0812">Transmembrane</keyword>
<evidence type="ECO:0000256" key="7">
    <source>
        <dbReference type="ARBA" id="ARBA00023136"/>
    </source>
</evidence>
<evidence type="ECO:0000313" key="11">
    <source>
        <dbReference type="Proteomes" id="UP000050509"/>
    </source>
</evidence>
<keyword evidence="11" id="KW-1185">Reference proteome</keyword>
<evidence type="ECO:0000256" key="6">
    <source>
        <dbReference type="ARBA" id="ARBA00022989"/>
    </source>
</evidence>
<dbReference type="AlphaFoldDB" id="A0A0N8PT05"/>
<evidence type="ECO:0000256" key="8">
    <source>
        <dbReference type="SAM" id="MobiDB-lite"/>
    </source>
</evidence>
<dbReference type="GO" id="GO:0005886">
    <property type="term" value="C:plasma membrane"/>
    <property type="evidence" value="ECO:0007669"/>
    <property type="project" value="UniProtKB-SubCell"/>
</dbReference>
<protein>
    <recommendedName>
        <fullName evidence="12">Permease</fullName>
    </recommendedName>
</protein>
<proteinExistence type="inferred from homology"/>
<keyword evidence="4" id="KW-1003">Cell membrane</keyword>
<dbReference type="InterPro" id="IPR002549">
    <property type="entry name" value="AI-2E-like"/>
</dbReference>
<dbReference type="Proteomes" id="UP000050509">
    <property type="component" value="Unassembled WGS sequence"/>
</dbReference>
<feature type="transmembrane region" description="Helical" evidence="9">
    <location>
        <begin position="305"/>
        <end position="327"/>
    </location>
</feature>
<feature type="transmembrane region" description="Helical" evidence="9">
    <location>
        <begin position="20"/>
        <end position="50"/>
    </location>
</feature>
<feature type="transmembrane region" description="Helical" evidence="9">
    <location>
        <begin position="62"/>
        <end position="84"/>
    </location>
</feature>
<evidence type="ECO:0008006" key="12">
    <source>
        <dbReference type="Google" id="ProtNLM"/>
    </source>
</evidence>
<evidence type="ECO:0000256" key="5">
    <source>
        <dbReference type="ARBA" id="ARBA00022692"/>
    </source>
</evidence>
<evidence type="ECO:0000313" key="10">
    <source>
        <dbReference type="EMBL" id="KPV54181.1"/>
    </source>
</evidence>
<feature type="transmembrane region" description="Helical" evidence="9">
    <location>
        <begin position="237"/>
        <end position="255"/>
    </location>
</feature>
<feature type="transmembrane region" description="Helical" evidence="9">
    <location>
        <begin position="275"/>
        <end position="293"/>
    </location>
</feature>
<keyword evidence="7 9" id="KW-0472">Membrane</keyword>
<feature type="region of interest" description="Disordered" evidence="8">
    <location>
        <begin position="358"/>
        <end position="395"/>
    </location>
</feature>
<dbReference type="PATRIC" id="fig|186479.3.peg.11088"/>
<dbReference type="GO" id="GO:0055085">
    <property type="term" value="P:transmembrane transport"/>
    <property type="evidence" value="ECO:0007669"/>
    <property type="project" value="TreeGrafter"/>
</dbReference>
<keyword evidence="3" id="KW-0813">Transport</keyword>
<feature type="transmembrane region" description="Helical" evidence="9">
    <location>
        <begin position="210"/>
        <end position="230"/>
    </location>
</feature>
<evidence type="ECO:0000256" key="1">
    <source>
        <dbReference type="ARBA" id="ARBA00004651"/>
    </source>
</evidence>
<comment type="caution">
    <text evidence="10">The sequence shown here is derived from an EMBL/GenBank/DDBJ whole genome shotgun (WGS) entry which is preliminary data.</text>
</comment>
<gene>
    <name evidence="10" type="ORF">SE17_05345</name>
</gene>
<dbReference type="PANTHER" id="PTHR21716">
    <property type="entry name" value="TRANSMEMBRANE PROTEIN"/>
    <property type="match status" value="1"/>
</dbReference>
<comment type="subcellular location">
    <subcellularLocation>
        <location evidence="1">Cell membrane</location>
        <topology evidence="1">Multi-pass membrane protein</topology>
    </subcellularLocation>
</comment>
<name>A0A0N8PT05_9CHLR</name>
<comment type="similarity">
    <text evidence="2">Belongs to the autoinducer-2 exporter (AI-2E) (TC 2.A.86) family.</text>
</comment>
<evidence type="ECO:0000256" key="3">
    <source>
        <dbReference type="ARBA" id="ARBA00022448"/>
    </source>
</evidence>
<sequence length="395" mass="43266">MSVEPKPIRLSSTGKFITVLLIVALSLLLIWLAQSILAPFIAALITAYLFNPLIGWLNRRTGVGRAVWILVLYVLVGIVVYGLIQTFGPRLAAQYGEMVAQLPAMRVQIEQLLMANQIWDLGGITFDLRELEAPIYSFVSDLATTLPSAVPHLVVSALESVVLFVTYLIVTFYLLLQAEQLTDWMYGLVPAPYRAEMRTLGQQVDATLNGYIRGTLMLIPIMSVLTYILLTFLQVRYALVIAIASGVLEIIPLIGPWSAAGLAVSVSLLQPTTPFGWSHLLLAVVIGVAYFVLRMAEDNFIIPQVMGHAVHLHPVLVLFAILAGGAIGGPFGLLIGIPAVAVGRLLLRYLYRKLIDAPEPPHDVAPPPPETRPLTKPLKKPAQPIAPQQLRKRRS</sequence>
<keyword evidence="6 9" id="KW-1133">Transmembrane helix</keyword>
<evidence type="ECO:0000256" key="9">
    <source>
        <dbReference type="SAM" id="Phobius"/>
    </source>
</evidence>
<feature type="transmembrane region" description="Helical" evidence="9">
    <location>
        <begin position="153"/>
        <end position="176"/>
    </location>
</feature>
<accession>A0A0N8PT05</accession>